<protein>
    <submittedName>
        <fullName evidence="2">Ribbon-helix-helix protein, CopG family</fullName>
    </submittedName>
</protein>
<evidence type="ECO:0000259" key="1">
    <source>
        <dbReference type="PROSITE" id="PS50883"/>
    </source>
</evidence>
<dbReference type="InterPro" id="IPR013321">
    <property type="entry name" value="Arc_rbn_hlx_hlx"/>
</dbReference>
<organism evidence="2">
    <name type="scientific">Fervidicoccus fontis</name>
    <dbReference type="NCBI Taxonomy" id="683846"/>
    <lineage>
        <taxon>Archaea</taxon>
        <taxon>Thermoproteota</taxon>
        <taxon>Thermoprotei</taxon>
        <taxon>Fervidicoccales</taxon>
        <taxon>Fervidicoccaceae</taxon>
        <taxon>Fervidicoccus</taxon>
    </lineage>
</organism>
<name>A0A7J3ZIJ4_9CREN</name>
<comment type="caution">
    <text evidence="2">The sequence shown here is derived from an EMBL/GenBank/DDBJ whole genome shotgun (WGS) entry which is preliminary data.</text>
</comment>
<sequence>MRVITIKIDEELLERIDLSARKYGISRSELIRRAVIRYLSKLESEFVAEGTRSIVLKKRVGRE</sequence>
<dbReference type="GO" id="GO:0006355">
    <property type="term" value="P:regulation of DNA-templated transcription"/>
    <property type="evidence" value="ECO:0007669"/>
    <property type="project" value="InterPro"/>
</dbReference>
<dbReference type="AlphaFoldDB" id="A0A7J3ZIJ4"/>
<evidence type="ECO:0000313" key="2">
    <source>
        <dbReference type="EMBL" id="HHQ79971.1"/>
    </source>
</evidence>
<dbReference type="Gene3D" id="1.10.1220.10">
    <property type="entry name" value="Met repressor-like"/>
    <property type="match status" value="1"/>
</dbReference>
<dbReference type="PROSITE" id="PS50883">
    <property type="entry name" value="EAL"/>
    <property type="match status" value="1"/>
</dbReference>
<dbReference type="Pfam" id="PF01402">
    <property type="entry name" value="RHH_1"/>
    <property type="match status" value="1"/>
</dbReference>
<dbReference type="EMBL" id="DRZC01000012">
    <property type="protein sequence ID" value="HHQ79971.1"/>
    <property type="molecule type" value="Genomic_DNA"/>
</dbReference>
<dbReference type="InterPro" id="IPR010985">
    <property type="entry name" value="Ribbon_hlx_hlx"/>
</dbReference>
<dbReference type="InterPro" id="IPR002145">
    <property type="entry name" value="CopG"/>
</dbReference>
<reference evidence="2" key="1">
    <citation type="journal article" date="2020" name="mSystems">
        <title>Genome- and Community-Level Interaction Insights into Carbon Utilization and Element Cycling Functions of Hydrothermarchaeota in Hydrothermal Sediment.</title>
        <authorList>
            <person name="Zhou Z."/>
            <person name="Liu Y."/>
            <person name="Xu W."/>
            <person name="Pan J."/>
            <person name="Luo Z.H."/>
            <person name="Li M."/>
        </authorList>
    </citation>
    <scope>NUCLEOTIDE SEQUENCE [LARGE SCALE GENOMIC DNA]</scope>
    <source>
        <strain evidence="2">SpSt-1116</strain>
    </source>
</reference>
<dbReference type="InterPro" id="IPR001633">
    <property type="entry name" value="EAL_dom"/>
</dbReference>
<dbReference type="CDD" id="cd22231">
    <property type="entry name" value="RHH_NikR_HicB-like"/>
    <property type="match status" value="1"/>
</dbReference>
<accession>A0A7J3ZIJ4</accession>
<gene>
    <name evidence="2" type="ORF">ENM78_00680</name>
</gene>
<proteinExistence type="predicted"/>
<dbReference type="SUPFAM" id="SSF47598">
    <property type="entry name" value="Ribbon-helix-helix"/>
    <property type="match status" value="1"/>
</dbReference>
<feature type="domain" description="EAL" evidence="1">
    <location>
        <begin position="1"/>
        <end position="63"/>
    </location>
</feature>